<proteinExistence type="inferred from homology"/>
<dbReference type="InterPro" id="IPR000235">
    <property type="entry name" value="Ribosomal_uS7"/>
</dbReference>
<dbReference type="AlphaFoldDB" id="A0A1Y2F0E3"/>
<gene>
    <name evidence="5" type="ORF">BCR37DRAFT_338672</name>
</gene>
<evidence type="ECO:0000256" key="1">
    <source>
        <dbReference type="ARBA" id="ARBA00007151"/>
    </source>
</evidence>
<evidence type="ECO:0000313" key="6">
    <source>
        <dbReference type="Proteomes" id="UP000193685"/>
    </source>
</evidence>
<dbReference type="InterPro" id="IPR036823">
    <property type="entry name" value="Ribosomal_uS7_dom_sf"/>
</dbReference>
<keyword evidence="2 5" id="KW-0689">Ribosomal protein</keyword>
<dbReference type="Proteomes" id="UP000193685">
    <property type="component" value="Unassembled WGS sequence"/>
</dbReference>
<accession>A0A1Y2F0E3</accession>
<comment type="caution">
    <text evidence="5">The sequence shown here is derived from an EMBL/GenBank/DDBJ whole genome shotgun (WGS) entry which is preliminary data.</text>
</comment>
<evidence type="ECO:0000256" key="3">
    <source>
        <dbReference type="ARBA" id="ARBA00023274"/>
    </source>
</evidence>
<dbReference type="GeneID" id="63783906"/>
<reference evidence="5 6" key="1">
    <citation type="submission" date="2016-07" db="EMBL/GenBank/DDBJ databases">
        <title>Pervasive Adenine N6-methylation of Active Genes in Fungi.</title>
        <authorList>
            <consortium name="DOE Joint Genome Institute"/>
            <person name="Mondo S.J."/>
            <person name="Dannebaum R.O."/>
            <person name="Kuo R.C."/>
            <person name="Labutti K."/>
            <person name="Haridas S."/>
            <person name="Kuo A."/>
            <person name="Salamov A."/>
            <person name="Ahrendt S.R."/>
            <person name="Lipzen A."/>
            <person name="Sullivan W."/>
            <person name="Andreopoulos W.B."/>
            <person name="Clum A."/>
            <person name="Lindquist E."/>
            <person name="Daum C."/>
            <person name="Ramamoorthy G.K."/>
            <person name="Gryganskyi A."/>
            <person name="Culley D."/>
            <person name="Magnuson J.K."/>
            <person name="James T.Y."/>
            <person name="O'Malley M.A."/>
            <person name="Stajich J.E."/>
            <person name="Spatafora J.W."/>
            <person name="Visel A."/>
            <person name="Grigoriev I.V."/>
        </authorList>
    </citation>
    <scope>NUCLEOTIDE SEQUENCE [LARGE SCALE GENOMIC DNA]</scope>
    <source>
        <strain evidence="5 6">12-1054</strain>
    </source>
</reference>
<dbReference type="GO" id="GO:1990904">
    <property type="term" value="C:ribonucleoprotein complex"/>
    <property type="evidence" value="ECO:0007669"/>
    <property type="project" value="UniProtKB-KW"/>
</dbReference>
<dbReference type="InterPro" id="IPR023798">
    <property type="entry name" value="Ribosomal_uS7_dom"/>
</dbReference>
<evidence type="ECO:0000256" key="2">
    <source>
        <dbReference type="ARBA" id="ARBA00022980"/>
    </source>
</evidence>
<feature type="non-terminal residue" evidence="5">
    <location>
        <position position="139"/>
    </location>
</feature>
<dbReference type="Pfam" id="PF00177">
    <property type="entry name" value="Ribosomal_S7"/>
    <property type="match status" value="1"/>
</dbReference>
<evidence type="ECO:0000313" key="5">
    <source>
        <dbReference type="EMBL" id="ORY77319.1"/>
    </source>
</evidence>
<protein>
    <submittedName>
        <fullName evidence="5">Ribosomal protein S7 domain-containing protein</fullName>
    </submittedName>
</protein>
<dbReference type="GO" id="GO:0006412">
    <property type="term" value="P:translation"/>
    <property type="evidence" value="ECO:0007669"/>
    <property type="project" value="InterPro"/>
</dbReference>
<dbReference type="RefSeq" id="XP_040722940.1">
    <property type="nucleotide sequence ID" value="XM_040867307.1"/>
</dbReference>
<feature type="domain" description="Small ribosomal subunit protein uS7" evidence="4">
    <location>
        <begin position="2"/>
        <end position="133"/>
    </location>
</feature>
<organism evidence="5 6">
    <name type="scientific">Protomyces lactucae-debilis</name>
    <dbReference type="NCBI Taxonomy" id="2754530"/>
    <lineage>
        <taxon>Eukaryota</taxon>
        <taxon>Fungi</taxon>
        <taxon>Dikarya</taxon>
        <taxon>Ascomycota</taxon>
        <taxon>Taphrinomycotina</taxon>
        <taxon>Taphrinomycetes</taxon>
        <taxon>Taphrinales</taxon>
        <taxon>Protomycetaceae</taxon>
        <taxon>Protomyces</taxon>
    </lineage>
</organism>
<dbReference type="OMA" id="WILISAR"/>
<name>A0A1Y2F0E3_PROLT</name>
<keyword evidence="3" id="KW-0687">Ribonucleoprotein</keyword>
<dbReference type="SUPFAM" id="SSF47973">
    <property type="entry name" value="Ribosomal protein S7"/>
    <property type="match status" value="1"/>
</dbReference>
<feature type="non-terminal residue" evidence="5">
    <location>
        <position position="1"/>
    </location>
</feature>
<evidence type="ECO:0000259" key="4">
    <source>
        <dbReference type="Pfam" id="PF00177"/>
    </source>
</evidence>
<comment type="similarity">
    <text evidence="1">Belongs to the universal ribosomal protein uS7 family.</text>
</comment>
<dbReference type="EMBL" id="MCFI01000020">
    <property type="protein sequence ID" value="ORY77319.1"/>
    <property type="molecule type" value="Genomic_DNA"/>
</dbReference>
<sequence length="139" mass="15372">DEVLQHLVGLTMRHGKKSQAQSRIQETLNLLRKRAAVAGQDPLRLMKEAIERVSPLMKLIQRKQGSKNIPVPIPLTQKGSRRRAVTWVLESAAKRTSKSFAERFAQELGAVLDGTSSAFQKQLAVHKLALASRANAAIK</sequence>
<keyword evidence="6" id="KW-1185">Reference proteome</keyword>
<dbReference type="Gene3D" id="1.10.455.10">
    <property type="entry name" value="Ribosomal protein S7 domain"/>
    <property type="match status" value="1"/>
</dbReference>
<dbReference type="PANTHER" id="PTHR11205">
    <property type="entry name" value="RIBOSOMAL PROTEIN S7"/>
    <property type="match status" value="1"/>
</dbReference>
<dbReference type="PIRSF" id="PIRSF002122">
    <property type="entry name" value="RPS7p_RPS7a_RPS5e_RPS7o"/>
    <property type="match status" value="1"/>
</dbReference>
<dbReference type="GO" id="GO:0005840">
    <property type="term" value="C:ribosome"/>
    <property type="evidence" value="ECO:0007669"/>
    <property type="project" value="UniProtKB-KW"/>
</dbReference>
<dbReference type="OrthoDB" id="9972728at2759"/>
<dbReference type="STRING" id="56484.A0A1Y2F0E3"/>